<accession>A0ABN9RFF7</accession>
<evidence type="ECO:0000313" key="1">
    <source>
        <dbReference type="EMBL" id="CAK0817778.1"/>
    </source>
</evidence>
<organism evidence="1 2">
    <name type="scientific">Prorocentrum cordatum</name>
    <dbReference type="NCBI Taxonomy" id="2364126"/>
    <lineage>
        <taxon>Eukaryota</taxon>
        <taxon>Sar</taxon>
        <taxon>Alveolata</taxon>
        <taxon>Dinophyceae</taxon>
        <taxon>Prorocentrales</taxon>
        <taxon>Prorocentraceae</taxon>
        <taxon>Prorocentrum</taxon>
    </lineage>
</organism>
<dbReference type="EMBL" id="CAUYUJ010006557">
    <property type="protein sequence ID" value="CAK0817778.1"/>
    <property type="molecule type" value="Genomic_DNA"/>
</dbReference>
<gene>
    <name evidence="1" type="ORF">PCOR1329_LOCUS20278</name>
</gene>
<reference evidence="1" key="1">
    <citation type="submission" date="2023-10" db="EMBL/GenBank/DDBJ databases">
        <authorList>
            <person name="Chen Y."/>
            <person name="Shah S."/>
            <person name="Dougan E. K."/>
            <person name="Thang M."/>
            <person name="Chan C."/>
        </authorList>
    </citation>
    <scope>NUCLEOTIDE SEQUENCE [LARGE SCALE GENOMIC DNA]</scope>
</reference>
<dbReference type="Proteomes" id="UP001189429">
    <property type="component" value="Unassembled WGS sequence"/>
</dbReference>
<comment type="caution">
    <text evidence="1">The sequence shown here is derived from an EMBL/GenBank/DDBJ whole genome shotgun (WGS) entry which is preliminary data.</text>
</comment>
<keyword evidence="2" id="KW-1185">Reference proteome</keyword>
<sequence length="185" mass="20556">MRSQTQPRQRVTMSLALIYGVGANLQVMHQSTQTHIVQPRTGCRTAVAGDDCYIRTSWAMQTGVLTFPDLFFPLTNQSSFEDFQRHLHGMARFAKVCPEPCAARAPDMSAPEQVPASDSCHAPVVGDECHKRVVWAMKTGVVKYLDQFSPLTSSSSFEDFQRHLHGIANSPTCALSLAQRGQQRF</sequence>
<evidence type="ECO:0000313" key="2">
    <source>
        <dbReference type="Proteomes" id="UP001189429"/>
    </source>
</evidence>
<name>A0ABN9RFF7_9DINO</name>
<proteinExistence type="predicted"/>
<protein>
    <submittedName>
        <fullName evidence="1">Uncharacterized protein</fullName>
    </submittedName>
</protein>